<feature type="region of interest" description="Disordered" evidence="3">
    <location>
        <begin position="378"/>
        <end position="417"/>
    </location>
</feature>
<evidence type="ECO:0000256" key="3">
    <source>
        <dbReference type="SAM" id="MobiDB-lite"/>
    </source>
</evidence>
<comment type="caution">
    <text evidence="6">The sequence shown here is derived from an EMBL/GenBank/DDBJ whole genome shotgun (WGS) entry which is preliminary data.</text>
</comment>
<name>A0ABD3RZ81_9STRA</name>
<evidence type="ECO:0000256" key="1">
    <source>
        <dbReference type="ARBA" id="ARBA00006347"/>
    </source>
</evidence>
<evidence type="ECO:0008006" key="8">
    <source>
        <dbReference type="Google" id="ProtNLM"/>
    </source>
</evidence>
<dbReference type="InterPro" id="IPR036249">
    <property type="entry name" value="Thioredoxin-like_sf"/>
</dbReference>
<gene>
    <name evidence="6" type="ORF">ACHAXA_003695</name>
</gene>
<keyword evidence="4" id="KW-0812">Transmembrane</keyword>
<dbReference type="AlphaFoldDB" id="A0ABD3RZ81"/>
<feature type="chain" id="PRO_5044893331" description="Thioredoxin domain-containing protein" evidence="5">
    <location>
        <begin position="22"/>
        <end position="417"/>
    </location>
</feature>
<feature type="region of interest" description="Disordered" evidence="3">
    <location>
        <begin position="151"/>
        <end position="171"/>
    </location>
</feature>
<reference evidence="6 7" key="1">
    <citation type="submission" date="2024-10" db="EMBL/GenBank/DDBJ databases">
        <title>Updated reference genomes for cyclostephanoid diatoms.</title>
        <authorList>
            <person name="Roberts W.R."/>
            <person name="Alverson A.J."/>
        </authorList>
    </citation>
    <scope>NUCLEOTIDE SEQUENCE [LARGE SCALE GENOMIC DNA]</scope>
    <source>
        <strain evidence="6 7">AJA228-03</strain>
    </source>
</reference>
<evidence type="ECO:0000256" key="4">
    <source>
        <dbReference type="SAM" id="Phobius"/>
    </source>
</evidence>
<evidence type="ECO:0000256" key="2">
    <source>
        <dbReference type="ARBA" id="ARBA00022729"/>
    </source>
</evidence>
<protein>
    <recommendedName>
        <fullName evidence="8">Thioredoxin domain-containing protein</fullName>
    </recommendedName>
</protein>
<keyword evidence="4" id="KW-1133">Transmembrane helix</keyword>
<keyword evidence="4" id="KW-0472">Membrane</keyword>
<comment type="similarity">
    <text evidence="1">Belongs to the protein disulfide isomerase family.</text>
</comment>
<dbReference type="PANTHER" id="PTHR45672:SF3">
    <property type="entry name" value="THIOREDOXIN DOMAIN-CONTAINING PROTEIN 5"/>
    <property type="match status" value="1"/>
</dbReference>
<dbReference type="SUPFAM" id="SSF52833">
    <property type="entry name" value="Thioredoxin-like"/>
    <property type="match status" value="1"/>
</dbReference>
<feature type="transmembrane region" description="Helical" evidence="4">
    <location>
        <begin position="283"/>
        <end position="305"/>
    </location>
</feature>
<dbReference type="Proteomes" id="UP001530377">
    <property type="component" value="Unassembled WGS sequence"/>
</dbReference>
<dbReference type="InterPro" id="IPR051063">
    <property type="entry name" value="PDI"/>
</dbReference>
<dbReference type="EMBL" id="JALLPB020000101">
    <property type="protein sequence ID" value="KAL3817522.1"/>
    <property type="molecule type" value="Genomic_DNA"/>
</dbReference>
<dbReference type="Gene3D" id="3.40.30.10">
    <property type="entry name" value="Glutaredoxin"/>
    <property type="match status" value="1"/>
</dbReference>
<proteinExistence type="inferred from homology"/>
<evidence type="ECO:0000256" key="5">
    <source>
        <dbReference type="SAM" id="SignalP"/>
    </source>
</evidence>
<organism evidence="6 7">
    <name type="scientific">Cyclostephanos tholiformis</name>
    <dbReference type="NCBI Taxonomy" id="382380"/>
    <lineage>
        <taxon>Eukaryota</taxon>
        <taxon>Sar</taxon>
        <taxon>Stramenopiles</taxon>
        <taxon>Ochrophyta</taxon>
        <taxon>Bacillariophyta</taxon>
        <taxon>Coscinodiscophyceae</taxon>
        <taxon>Thalassiosirophycidae</taxon>
        <taxon>Stephanodiscales</taxon>
        <taxon>Stephanodiscaceae</taxon>
        <taxon>Cyclostephanos</taxon>
    </lineage>
</organism>
<keyword evidence="7" id="KW-1185">Reference proteome</keyword>
<evidence type="ECO:0000313" key="7">
    <source>
        <dbReference type="Proteomes" id="UP001530377"/>
    </source>
</evidence>
<feature type="compositionally biased region" description="Basic and acidic residues" evidence="3">
    <location>
        <begin position="400"/>
        <end position="417"/>
    </location>
</feature>
<feature type="signal peptide" evidence="5">
    <location>
        <begin position="1"/>
        <end position="21"/>
    </location>
</feature>
<sequence>MRTSRIVRLMTLASSFVDLLSFEVRLHVAASVQQTETDRGDVVDDDDRASCSLDPTSAMGWGEDCSDVTAAASAVVEDAVSMMPSYLAHGRGVISLTDETFDSLTSTSFPSTWIIMFKTNACGICKKAMPVLESLSVDAEITSHNERWKQRDATTMGGEGAGSELDDGGGGIPPGPIYVATIDAGWSGRDTTKRFEVDATPTIILLRSDGYADGDESTGAVDARSYYVYRGQRAVYPMRTFVLGGYESRKRNAMPPPLTDAERKPGSYVGRLYEYYLSPGAKWAGGIIGKIFLLWFGFMGILGLFMRVHNYAWGDNDGVDDDEKWGMELEREKARGRRENDEPITDENTLKRQKLMWERKEENRAKLAAKLEARKAKKFVSDDDNNDNDDIMKGVGVSIKKSDAKKVSNDARKQKRT</sequence>
<accession>A0ABD3RZ81</accession>
<evidence type="ECO:0000313" key="6">
    <source>
        <dbReference type="EMBL" id="KAL3817522.1"/>
    </source>
</evidence>
<keyword evidence="2 5" id="KW-0732">Signal</keyword>
<dbReference type="PANTHER" id="PTHR45672">
    <property type="entry name" value="PROTEIN DISULFIDE-ISOMERASE C17H9.14C-RELATED"/>
    <property type="match status" value="1"/>
</dbReference>